<reference evidence="2 4" key="3">
    <citation type="submission" date="2019-07" db="EMBL/GenBank/DDBJ databases">
        <title>Whole genome shotgun sequence of Methylobacterium oxalidis NBRC 107715.</title>
        <authorList>
            <person name="Hosoyama A."/>
            <person name="Uohara A."/>
            <person name="Ohji S."/>
            <person name="Ichikawa N."/>
        </authorList>
    </citation>
    <scope>NUCLEOTIDE SEQUENCE [LARGE SCALE GENOMIC DNA]</scope>
    <source>
        <strain evidence="2 4">NBRC 107715</strain>
    </source>
</reference>
<dbReference type="EMBL" id="BSPK01000082">
    <property type="protein sequence ID" value="GLS65788.1"/>
    <property type="molecule type" value="Genomic_DNA"/>
</dbReference>
<dbReference type="InterPro" id="IPR025282">
    <property type="entry name" value="DUF4214"/>
</dbReference>
<evidence type="ECO:0000313" key="2">
    <source>
        <dbReference type="EMBL" id="GEP07200.1"/>
    </source>
</evidence>
<name>A0A512JB41_9HYPH</name>
<proteinExistence type="predicted"/>
<dbReference type="Proteomes" id="UP001156856">
    <property type="component" value="Unassembled WGS sequence"/>
</dbReference>
<protein>
    <recommendedName>
        <fullName evidence="1">DUF4214 domain-containing protein</fullName>
    </recommendedName>
</protein>
<accession>A0A512JB41</accession>
<feature type="domain" description="DUF4214" evidence="1">
    <location>
        <begin position="141"/>
        <end position="194"/>
    </location>
</feature>
<evidence type="ECO:0000259" key="1">
    <source>
        <dbReference type="Pfam" id="PF13946"/>
    </source>
</evidence>
<evidence type="ECO:0000313" key="3">
    <source>
        <dbReference type="EMBL" id="GLS65788.1"/>
    </source>
</evidence>
<gene>
    <name evidence="3" type="ORF">GCM10007888_41700</name>
    <name evidence="2" type="ORF">MOX02_52380</name>
</gene>
<sequence length="269" mass="29777">MSNEVLHRSVDLPSPPRGDRVSRTAHFVDLLADLTASHSGAEAGLAEFKRQIDARGANTDEPEDHAVYRHSAILMAIYRGILARDPDPDALRYYLPSLCDGSRSPEDTVRELIDSGEFRSNYLSRSSFSEAEIISLERLSTVARSFITDTYHAVLERAPDPGAIEHYTSTLRSGALSRQDLLRMFIESPEFRSKNFDHSMLPVLAETMQELQNLLIDVSKFRAADGAPLRVHGSRPLDGGEAVHAMVAIRDLALALRDVLTEISAPSRP</sequence>
<dbReference type="Gene3D" id="1.10.3130.20">
    <property type="entry name" value="Phycobilisome linker domain"/>
    <property type="match status" value="2"/>
</dbReference>
<evidence type="ECO:0000313" key="5">
    <source>
        <dbReference type="Proteomes" id="UP001156856"/>
    </source>
</evidence>
<dbReference type="Pfam" id="PF13946">
    <property type="entry name" value="DUF4214"/>
    <property type="match status" value="1"/>
</dbReference>
<reference evidence="3" key="1">
    <citation type="journal article" date="2014" name="Int. J. Syst. Evol. Microbiol.">
        <title>Complete genome of a new Firmicutes species belonging to the dominant human colonic microbiota ('Ruminococcus bicirculans') reveals two chromosomes and a selective capacity to utilize plant glucans.</title>
        <authorList>
            <consortium name="NISC Comparative Sequencing Program"/>
            <person name="Wegmann U."/>
            <person name="Louis P."/>
            <person name="Goesmann A."/>
            <person name="Henrissat B."/>
            <person name="Duncan S.H."/>
            <person name="Flint H.J."/>
        </authorList>
    </citation>
    <scope>NUCLEOTIDE SEQUENCE</scope>
    <source>
        <strain evidence="3">NBRC 107715</strain>
    </source>
</reference>
<reference evidence="5" key="2">
    <citation type="journal article" date="2019" name="Int. J. Syst. Evol. Microbiol.">
        <title>The Global Catalogue of Microorganisms (GCM) 10K type strain sequencing project: providing services to taxonomists for standard genome sequencing and annotation.</title>
        <authorList>
            <consortium name="The Broad Institute Genomics Platform"/>
            <consortium name="The Broad Institute Genome Sequencing Center for Infectious Disease"/>
            <person name="Wu L."/>
            <person name="Ma J."/>
        </authorList>
    </citation>
    <scope>NUCLEOTIDE SEQUENCE [LARGE SCALE GENOMIC DNA]</scope>
    <source>
        <strain evidence="5">NBRC 107715</strain>
    </source>
</reference>
<evidence type="ECO:0000313" key="4">
    <source>
        <dbReference type="Proteomes" id="UP000321960"/>
    </source>
</evidence>
<dbReference type="EMBL" id="BJZU01000140">
    <property type="protein sequence ID" value="GEP07200.1"/>
    <property type="molecule type" value="Genomic_DNA"/>
</dbReference>
<dbReference type="AlphaFoldDB" id="A0A512JB41"/>
<reference evidence="3" key="4">
    <citation type="submission" date="2023-01" db="EMBL/GenBank/DDBJ databases">
        <title>Draft genome sequence of Methylobacterium oxalidis strain NBRC 107715.</title>
        <authorList>
            <person name="Sun Q."/>
            <person name="Mori K."/>
        </authorList>
    </citation>
    <scope>NUCLEOTIDE SEQUENCE</scope>
    <source>
        <strain evidence="3">NBRC 107715</strain>
    </source>
</reference>
<dbReference type="RefSeq" id="WP_147028678.1">
    <property type="nucleotide sequence ID" value="NZ_BJZU01000140.1"/>
</dbReference>
<dbReference type="Proteomes" id="UP000321960">
    <property type="component" value="Unassembled WGS sequence"/>
</dbReference>
<dbReference type="InterPro" id="IPR038255">
    <property type="entry name" value="PBS_linker_sf"/>
</dbReference>
<dbReference type="OrthoDB" id="210346at2"/>
<keyword evidence="5" id="KW-1185">Reference proteome</keyword>
<organism evidence="2 4">
    <name type="scientific">Methylobacterium oxalidis</name>
    <dbReference type="NCBI Taxonomy" id="944322"/>
    <lineage>
        <taxon>Bacteria</taxon>
        <taxon>Pseudomonadati</taxon>
        <taxon>Pseudomonadota</taxon>
        <taxon>Alphaproteobacteria</taxon>
        <taxon>Hyphomicrobiales</taxon>
        <taxon>Methylobacteriaceae</taxon>
        <taxon>Methylobacterium</taxon>
    </lineage>
</organism>
<comment type="caution">
    <text evidence="2">The sequence shown here is derived from an EMBL/GenBank/DDBJ whole genome shotgun (WGS) entry which is preliminary data.</text>
</comment>